<keyword evidence="2 3" id="KW-0732">Signal</keyword>
<feature type="chain" id="PRO_5043871561" evidence="3">
    <location>
        <begin position="27"/>
        <end position="399"/>
    </location>
</feature>
<dbReference type="CDD" id="cd19980">
    <property type="entry name" value="PBP1_ABC_ligand_binding-like"/>
    <property type="match status" value="1"/>
</dbReference>
<evidence type="ECO:0000259" key="4">
    <source>
        <dbReference type="Pfam" id="PF13458"/>
    </source>
</evidence>
<dbReference type="InterPro" id="IPR051010">
    <property type="entry name" value="BCAA_transport"/>
</dbReference>
<dbReference type="InterPro" id="IPR028082">
    <property type="entry name" value="Peripla_BP_I"/>
</dbReference>
<evidence type="ECO:0000256" key="1">
    <source>
        <dbReference type="ARBA" id="ARBA00010062"/>
    </source>
</evidence>
<evidence type="ECO:0000256" key="3">
    <source>
        <dbReference type="SAM" id="SignalP"/>
    </source>
</evidence>
<dbReference type="SUPFAM" id="SSF53822">
    <property type="entry name" value="Periplasmic binding protein-like I"/>
    <property type="match status" value="1"/>
</dbReference>
<dbReference type="PROSITE" id="PS51257">
    <property type="entry name" value="PROKAR_LIPOPROTEIN"/>
    <property type="match status" value="1"/>
</dbReference>
<dbReference type="RefSeq" id="WP_366922296.1">
    <property type="nucleotide sequence ID" value="NZ_CP121694.1"/>
</dbReference>
<dbReference type="KEGG" id="dbc:MFMK1_002743"/>
<organism evidence="5 6">
    <name type="scientific">Metallumcola ferriviriculae</name>
    <dbReference type="NCBI Taxonomy" id="3039180"/>
    <lineage>
        <taxon>Bacteria</taxon>
        <taxon>Bacillati</taxon>
        <taxon>Bacillota</taxon>
        <taxon>Clostridia</taxon>
        <taxon>Neomoorellales</taxon>
        <taxon>Desulfitibacteraceae</taxon>
        <taxon>Metallumcola</taxon>
    </lineage>
</organism>
<accession>A0AAU0UQ48</accession>
<dbReference type="PANTHER" id="PTHR30483">
    <property type="entry name" value="LEUCINE-SPECIFIC-BINDING PROTEIN"/>
    <property type="match status" value="1"/>
</dbReference>
<dbReference type="EMBL" id="CP121694">
    <property type="protein sequence ID" value="WRO22899.1"/>
    <property type="molecule type" value="Genomic_DNA"/>
</dbReference>
<dbReference type="Proteomes" id="UP001329915">
    <property type="component" value="Chromosome"/>
</dbReference>
<evidence type="ECO:0000256" key="2">
    <source>
        <dbReference type="ARBA" id="ARBA00022729"/>
    </source>
</evidence>
<name>A0AAU0UQ48_9FIRM</name>
<evidence type="ECO:0000313" key="6">
    <source>
        <dbReference type="Proteomes" id="UP001329915"/>
    </source>
</evidence>
<feature type="signal peptide" evidence="3">
    <location>
        <begin position="1"/>
        <end position="26"/>
    </location>
</feature>
<comment type="similarity">
    <text evidence="1">Belongs to the leucine-binding protein family.</text>
</comment>
<dbReference type="Gene3D" id="3.40.50.2300">
    <property type="match status" value="2"/>
</dbReference>
<dbReference type="InterPro" id="IPR028081">
    <property type="entry name" value="Leu-bd"/>
</dbReference>
<proteinExistence type="inferred from homology"/>
<dbReference type="AlphaFoldDB" id="A0AAU0UQ48"/>
<feature type="domain" description="Leucine-binding protein" evidence="4">
    <location>
        <begin position="46"/>
        <end position="387"/>
    </location>
</feature>
<protein>
    <submittedName>
        <fullName evidence="5">ABC transporter substrate-binding protein</fullName>
    </submittedName>
</protein>
<evidence type="ECO:0000313" key="5">
    <source>
        <dbReference type="EMBL" id="WRO22899.1"/>
    </source>
</evidence>
<gene>
    <name evidence="5" type="ORF">MFMK1_002743</name>
</gene>
<sequence>MKKKFVILLSVIFLVGVFLTGCGSQAGEGTGQETGQETGSNETADTITIGGIFPLTSGSAYQGQSFKRGISMAIDEVNGDGGVNGAELKIIFEDDKSIPTEGVNAAEKLITQDNVSAILANFNSSVTLAVRAVTEREKVVQLTPGSTADSITEPGHPYMFRNLMPNSFQGPQLAKFVTKKLNLKNVAIIAENTDYGRSGAEQYKETAEGLGANIMAVEYYNHGDKDFYAQLTKFKNLNPDAVFIAGLITEGAQILKQARDLGLETQWLGLGGFTNDKFAELAEGAAEGMIHVSYFEPGAYEYFPESKEFVENYNEKYGMNPDMYAANGYEAAKILAEAIRMAGSGEREKIREAMTQIKDLPGICGPTTFDENGQASKGLLFVRIEDGKRVPIGSEKDTK</sequence>
<dbReference type="PANTHER" id="PTHR30483:SF6">
    <property type="entry name" value="PERIPLASMIC BINDING PROTEIN OF ABC TRANSPORTER FOR NATURAL AMINO ACIDS"/>
    <property type="match status" value="1"/>
</dbReference>
<dbReference type="Pfam" id="PF13458">
    <property type="entry name" value="Peripla_BP_6"/>
    <property type="match status" value="1"/>
</dbReference>
<reference evidence="5 6" key="1">
    <citation type="submission" date="2023-04" db="EMBL/GenBank/DDBJ databases">
        <authorList>
            <person name="Hsu D."/>
        </authorList>
    </citation>
    <scope>NUCLEOTIDE SEQUENCE [LARGE SCALE GENOMIC DNA]</scope>
    <source>
        <strain evidence="5 6">MK1</strain>
    </source>
</reference>
<keyword evidence="6" id="KW-1185">Reference proteome</keyword>